<evidence type="ECO:0000313" key="6">
    <source>
        <dbReference type="EMBL" id="MDK9580991.1"/>
    </source>
</evidence>
<keyword evidence="3" id="KW-0274">FAD</keyword>
<dbReference type="Proteomes" id="UP001225134">
    <property type="component" value="Unassembled WGS sequence"/>
</dbReference>
<organism evidence="6 7">
    <name type="scientific">Sneathia sanguinegens</name>
    <dbReference type="NCBI Taxonomy" id="40543"/>
    <lineage>
        <taxon>Bacteria</taxon>
        <taxon>Fusobacteriati</taxon>
        <taxon>Fusobacteriota</taxon>
        <taxon>Fusobacteriia</taxon>
        <taxon>Fusobacteriales</taxon>
        <taxon>Leptotrichiaceae</taxon>
        <taxon>Sneathia</taxon>
    </lineage>
</organism>
<protein>
    <submittedName>
        <fullName evidence="6">NAD(P)/FAD-dependent oxidoreductase</fullName>
    </submittedName>
</protein>
<dbReference type="Pfam" id="PF03486">
    <property type="entry name" value="HI0933_like"/>
    <property type="match status" value="1"/>
</dbReference>
<reference evidence="6 7" key="1">
    <citation type="submission" date="2023-06" db="EMBL/GenBank/DDBJ databases">
        <title>Antibody response to the Sneathia vaginalis cytopathogenic toxin A during pregnancy.</title>
        <authorList>
            <person name="Mccoy Z.T."/>
            <person name="Serrano M.G."/>
            <person name="Spaine K."/>
            <person name="Edwards D.J."/>
            <person name="Buck G.A."/>
            <person name="Jefferson K."/>
        </authorList>
    </citation>
    <scope>NUCLEOTIDE SEQUENCE [LARGE SCALE GENOMIC DNA]</scope>
    <source>
        <strain evidence="6 7">CCUG 42621</strain>
    </source>
</reference>
<dbReference type="Gene3D" id="3.50.50.60">
    <property type="entry name" value="FAD/NAD(P)-binding domain"/>
    <property type="match status" value="1"/>
</dbReference>
<dbReference type="EMBL" id="JASSPP010000009">
    <property type="protein sequence ID" value="MDK9580991.1"/>
    <property type="molecule type" value="Genomic_DNA"/>
</dbReference>
<dbReference type="NCBIfam" id="TIGR00275">
    <property type="entry name" value="aminoacetone oxidase family FAD-binding enzyme"/>
    <property type="match status" value="1"/>
</dbReference>
<evidence type="ECO:0000256" key="2">
    <source>
        <dbReference type="ARBA" id="ARBA00022630"/>
    </source>
</evidence>
<comment type="caution">
    <text evidence="6">The sequence shown here is derived from an EMBL/GenBank/DDBJ whole genome shotgun (WGS) entry which is preliminary data.</text>
</comment>
<dbReference type="SUPFAM" id="SSF160996">
    <property type="entry name" value="HI0933 insert domain-like"/>
    <property type="match status" value="1"/>
</dbReference>
<accession>A0ABT7HMC8</accession>
<feature type="domain" description="RsdA/BaiN/AoA(So)-like insert" evidence="5">
    <location>
        <begin position="186"/>
        <end position="345"/>
    </location>
</feature>
<proteinExistence type="predicted"/>
<evidence type="ECO:0000259" key="4">
    <source>
        <dbReference type="Pfam" id="PF03486"/>
    </source>
</evidence>
<dbReference type="Gene3D" id="1.10.8.260">
    <property type="entry name" value="HI0933 insert domain-like"/>
    <property type="match status" value="1"/>
</dbReference>
<dbReference type="InterPro" id="IPR036188">
    <property type="entry name" value="FAD/NAD-bd_sf"/>
</dbReference>
<keyword evidence="7" id="KW-1185">Reference proteome</keyword>
<keyword evidence="2" id="KW-0285">Flavoprotein</keyword>
<gene>
    <name evidence="6" type="ORF">QQA45_05690</name>
</gene>
<dbReference type="RefSeq" id="WP_285153222.1">
    <property type="nucleotide sequence ID" value="NZ_JASSPP010000009.1"/>
</dbReference>
<sequence length="400" mass="44873">MVFDCIIIGAGAAGVVCSIEAGSRKKKILLLEHKDRILKKVLVTGNGRCNFTNLNADYTKYTGINEKLIKNLLNNYGSSKVINFFENLGICPYTENKGKTYPRSLQASSIVDSLRLKLDELKIETKLEYIIDKIEKNGELFCVNNKYYSKKLVLATGGYSYQNLGSDGSGYNLAKKFGHSLTELTPILVQLKTEKEYVKGLEGIKVDAVVSAEYMNECIRKEKGELLFTPYGISGPTIFNLSYLLPKYMFNLVYSVDFVPEMEEFELVQYLYKRKKILNKLEATEFLNGFLPKKLGMFLLKKAGIDKLNLSIKEIDDKTINKLANLLKKYKIKANDTMGFKQAQVTAGGINTKDINEITLESKLVKGLYFVGEIMDIYGECGGYNLQFAFATGLLVGGEI</sequence>
<dbReference type="InterPro" id="IPR057661">
    <property type="entry name" value="RsdA/BaiN/AoA(So)_Rossmann"/>
</dbReference>
<evidence type="ECO:0000313" key="7">
    <source>
        <dbReference type="Proteomes" id="UP001225134"/>
    </source>
</evidence>
<evidence type="ECO:0000256" key="3">
    <source>
        <dbReference type="ARBA" id="ARBA00022827"/>
    </source>
</evidence>
<evidence type="ECO:0000256" key="1">
    <source>
        <dbReference type="ARBA" id="ARBA00001974"/>
    </source>
</evidence>
<feature type="domain" description="RsdA/BaiN/AoA(So)-like Rossmann fold-like" evidence="4">
    <location>
        <begin position="4"/>
        <end position="397"/>
    </location>
</feature>
<name>A0ABT7HMC8_9FUSO</name>
<dbReference type="InterPro" id="IPR055178">
    <property type="entry name" value="RsdA/BaiN/AoA(So)-like_dom"/>
</dbReference>
<evidence type="ECO:0000259" key="5">
    <source>
        <dbReference type="Pfam" id="PF22780"/>
    </source>
</evidence>
<comment type="cofactor">
    <cofactor evidence="1">
        <name>FAD</name>
        <dbReference type="ChEBI" id="CHEBI:57692"/>
    </cofactor>
</comment>
<dbReference type="Pfam" id="PF22780">
    <property type="entry name" value="HI0933_like_1st"/>
    <property type="match status" value="1"/>
</dbReference>
<dbReference type="Gene3D" id="2.40.30.10">
    <property type="entry name" value="Translation factors"/>
    <property type="match status" value="1"/>
</dbReference>
<dbReference type="SUPFAM" id="SSF51905">
    <property type="entry name" value="FAD/NAD(P)-binding domain"/>
    <property type="match status" value="1"/>
</dbReference>
<dbReference type="InterPro" id="IPR004792">
    <property type="entry name" value="BaiN-like"/>
</dbReference>
<dbReference type="PANTHER" id="PTHR42887">
    <property type="entry name" value="OS12G0638800 PROTEIN"/>
    <property type="match status" value="1"/>
</dbReference>
<dbReference type="InterPro" id="IPR023166">
    <property type="entry name" value="BaiN-like_dom_sf"/>
</dbReference>
<dbReference type="PANTHER" id="PTHR42887:SF2">
    <property type="entry name" value="OS12G0638800 PROTEIN"/>
    <property type="match status" value="1"/>
</dbReference>